<evidence type="ECO:0000313" key="4">
    <source>
        <dbReference type="Proteomes" id="UP000663842"/>
    </source>
</evidence>
<dbReference type="PANTHER" id="PTHR34251:SF1">
    <property type="entry name" value="LEUCINE, GLUTAMATE AND LYSINE RICH 1"/>
    <property type="match status" value="1"/>
</dbReference>
<feature type="non-terminal residue" evidence="3">
    <location>
        <position position="1"/>
    </location>
</feature>
<dbReference type="SUPFAM" id="SSF57997">
    <property type="entry name" value="Tropomyosin"/>
    <property type="match status" value="1"/>
</dbReference>
<proteinExistence type="predicted"/>
<accession>A0A819TPE9</accession>
<sequence>MQKQDHFERYSPQYPLPVDITNMSRQDTVCQFCGVSYLIHNEIKALEAKCQKLEADLTYYAGMNSRENALEQTLQNERTRISDLESTIVINTHKLNEMTRNLQLIQDQLEQSESAHQETKNRFSEYASNLRLICNEIQNIRKEYSISQDLYSNDIQNWKTYLHTVDNSLQQEIRIIMDKYTKQMYNYQTEIEQYQKQLNETNQSFRDLQIKYQKSQVDSNVFQTITQNDLEAAQKEIIIQQTELSSLREQISQLEQTKFELQNDLKQIQRYSQQLETQLSEKDQTKTNNDLIIDQYQQQLSNEKELRLKADDELENIRSKFLELTDDYDQLNRMKTEFETNELNTRRKIDEMSRSRQAVLDRTRDEYEKLLRKYTDLDEVYQELANLQEKDILESKTTRSELERLHDENIELRKQRETLDITHDIQIKKLHDSYSIKLHDAEKWPDRLQTELNREREQHRIQMHELEQRLTESFLTELNIEKQKYMSLLRKYEHDSDHSTEQLRQELLSTEKVTIEQRSYYTKQIERLEKDKHDLKNELDKLRNALKELHEQINKEESMKSDRVDHLKLKEDLLAKETSLFQAQSTINELQKCLEQIREEMLILQETVHKECTEREQLKDALIDARQQLLAMKKNSVLNGAASRSLHSPPVAFEELEKRVPAPLSYSQNYQRNKITSMHSEPASHDNSSIPNDAADLIARSMPSSQNVSYRYKALPPIHYQQQQQQQRRNRNTISSNKSEQLLENQRRIARFIKHINCCISTLHIEAICLTV</sequence>
<evidence type="ECO:0000256" key="1">
    <source>
        <dbReference type="SAM" id="Coils"/>
    </source>
</evidence>
<feature type="region of interest" description="Disordered" evidence="2">
    <location>
        <begin position="719"/>
        <end position="739"/>
    </location>
</feature>
<gene>
    <name evidence="3" type="ORF">UXM345_LOCUS21057</name>
</gene>
<reference evidence="3" key="1">
    <citation type="submission" date="2021-02" db="EMBL/GenBank/DDBJ databases">
        <authorList>
            <person name="Nowell W R."/>
        </authorList>
    </citation>
    <scope>NUCLEOTIDE SEQUENCE</scope>
</reference>
<feature type="coiled-coil region" evidence="1">
    <location>
        <begin position="449"/>
        <end position="635"/>
    </location>
</feature>
<dbReference type="AlphaFoldDB" id="A0A819TPE9"/>
<dbReference type="InterPro" id="IPR038799">
    <property type="entry name" value="LEKR1"/>
</dbReference>
<dbReference type="Proteomes" id="UP000663842">
    <property type="component" value="Unassembled WGS sequence"/>
</dbReference>
<dbReference type="EMBL" id="CAJOBF010003233">
    <property type="protein sequence ID" value="CAF4080932.1"/>
    <property type="molecule type" value="Genomic_DNA"/>
</dbReference>
<dbReference type="PANTHER" id="PTHR34251">
    <property type="entry name" value="LEUCINE-, GLUTAMATE- AND LYSINE-RICH PROTEIN 1"/>
    <property type="match status" value="1"/>
</dbReference>
<protein>
    <submittedName>
        <fullName evidence="3">Uncharacterized protein</fullName>
    </submittedName>
</protein>
<evidence type="ECO:0000256" key="2">
    <source>
        <dbReference type="SAM" id="MobiDB-lite"/>
    </source>
</evidence>
<name>A0A819TPE9_9BILA</name>
<keyword evidence="1" id="KW-0175">Coiled coil</keyword>
<organism evidence="3 4">
    <name type="scientific">Rotaria magnacalcarata</name>
    <dbReference type="NCBI Taxonomy" id="392030"/>
    <lineage>
        <taxon>Eukaryota</taxon>
        <taxon>Metazoa</taxon>
        <taxon>Spiralia</taxon>
        <taxon>Gnathifera</taxon>
        <taxon>Rotifera</taxon>
        <taxon>Eurotatoria</taxon>
        <taxon>Bdelloidea</taxon>
        <taxon>Philodinida</taxon>
        <taxon>Philodinidae</taxon>
        <taxon>Rotaria</taxon>
    </lineage>
</organism>
<comment type="caution">
    <text evidence="3">The sequence shown here is derived from an EMBL/GenBank/DDBJ whole genome shotgun (WGS) entry which is preliminary data.</text>
</comment>
<feature type="coiled-coil region" evidence="1">
    <location>
        <begin position="177"/>
        <end position="334"/>
    </location>
</feature>
<feature type="coiled-coil region" evidence="1">
    <location>
        <begin position="67"/>
        <end position="122"/>
    </location>
</feature>
<evidence type="ECO:0000313" key="3">
    <source>
        <dbReference type="EMBL" id="CAF4080932.1"/>
    </source>
</evidence>
<feature type="coiled-coil region" evidence="1">
    <location>
        <begin position="360"/>
        <end position="422"/>
    </location>
</feature>